<reference evidence="4 5" key="1">
    <citation type="submission" date="2014-06" db="EMBL/GenBank/DDBJ databases">
        <authorList>
            <person name="Swart Estienne"/>
        </authorList>
    </citation>
    <scope>NUCLEOTIDE SEQUENCE [LARGE SCALE GENOMIC DNA]</scope>
    <source>
        <strain evidence="4 5">130c</strain>
    </source>
</reference>
<feature type="domain" description="TmcB/TmcC TPR repeats" evidence="3">
    <location>
        <begin position="400"/>
        <end position="517"/>
    </location>
</feature>
<dbReference type="Pfam" id="PF25474">
    <property type="entry name" value="TPR_TmcB"/>
    <property type="match status" value="1"/>
</dbReference>
<keyword evidence="2" id="KW-1133">Transmembrane helix</keyword>
<feature type="compositionally biased region" description="Basic and acidic residues" evidence="1">
    <location>
        <begin position="736"/>
        <end position="745"/>
    </location>
</feature>
<evidence type="ECO:0000313" key="5">
    <source>
        <dbReference type="Proteomes" id="UP000039865"/>
    </source>
</evidence>
<dbReference type="Gene3D" id="3.30.450.20">
    <property type="entry name" value="PAS domain"/>
    <property type="match status" value="1"/>
</dbReference>
<evidence type="ECO:0000313" key="4">
    <source>
        <dbReference type="EMBL" id="CDW76651.1"/>
    </source>
</evidence>
<feature type="region of interest" description="Disordered" evidence="1">
    <location>
        <begin position="1149"/>
        <end position="1179"/>
    </location>
</feature>
<dbReference type="Proteomes" id="UP000039865">
    <property type="component" value="Unassembled WGS sequence"/>
</dbReference>
<dbReference type="InParanoid" id="A0A078A779"/>
<dbReference type="OMA" id="QKMISHR"/>
<feature type="transmembrane region" description="Helical" evidence="2">
    <location>
        <begin position="1741"/>
        <end position="1763"/>
    </location>
</feature>
<feature type="compositionally biased region" description="Low complexity" evidence="1">
    <location>
        <begin position="1035"/>
        <end position="1044"/>
    </location>
</feature>
<proteinExistence type="predicted"/>
<dbReference type="PANTHER" id="PTHR31600:SF2">
    <property type="entry name" value="GAMETE ENRICHED GENE 10 PROTEIN-RELATED"/>
    <property type="match status" value="1"/>
</dbReference>
<dbReference type="OrthoDB" id="542352at2759"/>
<dbReference type="InterPro" id="IPR052994">
    <property type="entry name" value="Tiny_macrocysts_regulators"/>
</dbReference>
<feature type="transmembrane region" description="Helical" evidence="2">
    <location>
        <begin position="1405"/>
        <end position="1428"/>
    </location>
</feature>
<keyword evidence="2" id="KW-0812">Transmembrane</keyword>
<feature type="compositionally biased region" description="Basic and acidic residues" evidence="1">
    <location>
        <begin position="1149"/>
        <end position="1175"/>
    </location>
</feature>
<feature type="transmembrane region" description="Helical" evidence="2">
    <location>
        <begin position="121"/>
        <end position="145"/>
    </location>
</feature>
<feature type="transmembrane region" description="Helical" evidence="2">
    <location>
        <begin position="204"/>
        <end position="229"/>
    </location>
</feature>
<feature type="transmembrane region" description="Helical" evidence="2">
    <location>
        <begin position="97"/>
        <end position="115"/>
    </location>
</feature>
<feature type="region of interest" description="Disordered" evidence="1">
    <location>
        <begin position="1491"/>
        <end position="1515"/>
    </location>
</feature>
<dbReference type="InterPro" id="IPR035965">
    <property type="entry name" value="PAS-like_dom_sf"/>
</dbReference>
<organism evidence="4 5">
    <name type="scientific">Stylonychia lemnae</name>
    <name type="common">Ciliate</name>
    <dbReference type="NCBI Taxonomy" id="5949"/>
    <lineage>
        <taxon>Eukaryota</taxon>
        <taxon>Sar</taxon>
        <taxon>Alveolata</taxon>
        <taxon>Ciliophora</taxon>
        <taxon>Intramacronucleata</taxon>
        <taxon>Spirotrichea</taxon>
        <taxon>Stichotrichia</taxon>
        <taxon>Sporadotrichida</taxon>
        <taxon>Oxytrichidae</taxon>
        <taxon>Stylonychinae</taxon>
        <taxon>Stylonychia</taxon>
    </lineage>
</organism>
<evidence type="ECO:0000256" key="2">
    <source>
        <dbReference type="SAM" id="Phobius"/>
    </source>
</evidence>
<dbReference type="SUPFAM" id="SSF55785">
    <property type="entry name" value="PYP-like sensor domain (PAS domain)"/>
    <property type="match status" value="1"/>
</dbReference>
<sequence>MREGKLYRKKDQFKDEEKTQFERIKDEIVNSIFGVFYILLKSSESSLWKFGIILGVQFLQVISYSFEEAVSFIQNFSSFMIQMAFYQLGEVWKSKKIIQYLTSFLSTFRIVYWLEKLTWDVYIIIYYVCIFLIFLVIIDFVYVAYSYKNRRFAFVWPVQLLRYSCKLITTILFIPMLELFMSFSRCSDKDGMLVHAVFQNVVCFQGIHILHVTLSFFIIFLFMAICITITLCNFESRMGRDPLAKKPEHYWFLSFVLFVGSATVFIINVQQRPYFNDKTQKMIRGNLLQPQKVMLIITQNIAYLKIVLLKILSNNNRRTQKNHMANLAKIKHNILQAKNFYTTGIKKFPKYTALKIDYAQFLLYRMHNKKDALKELMIAEKQSPSLEQQFMIFRYRHIIEDELHEGSDSAGGLDYVAAINFENHYSQFKQLIEKSSLLHYEFWNHLMDDQPDLARLSEQGSRINASIQQVEDQWKKLTQQSTQTPKALRMYASYLIEILNDKELGNEQLQKAKEAAVARVNFDFNNMHEDSSDMSSFAPDGSPCVYISGEQDRLGIISQCNMSVCRFFGYSKKDDLINHDVEILMPKIYSRYHKKFLESAIQKPPDLLSNKERPVFGKHYSGFIFPLWLSIKNLPSFLSGRQFVATFKMEKSGINKNAAHLILDKNREVIDISSTCIQMLDIDLNKFAKLKAKFDIQLLLPTLFGTNYYQFQTKAGFQIEYQFPILVEIDKNKVDQDENGHEDNSNRNAYAYGDNDDDQQIDDRTNEFQANDQSFNRGVGQHNTYNISMIEEEEDALLSNDGNYSPHLRMDDMNQTNGANKYLMKRNNLIKNVQQIEEVDGEDEDNDEVGTNDRNDGQARLYDYKVVPSTDKQGVIFQCNMNEITFETPNLENDKPGYSVRLETIIDNNRDKPQSGNAKIQKSVKQQSFQFSYDPIYKRFQRELRDKDNKEILIDKNYLALKKMKEGYTNQQKSGAQQVIPSKVQNMTYMTYLNKYQKWLENGQQGNVLDHDEDSDNTSNQSEDDDGESNVTPVNNKKNQQQDKTQNKEPEQPLPITNALLGAQEFSDLKKFIPGEGSGKDYLKSEIERMINLLRKKQECGDGVHVFKRLDPGQKITSASSQNHPGVGQSGKYEEVQYSVASLFAGRSNEKVSDMDDDHDYKDEESERDKNKNNDSMKNSIKSRKAFQMAINDKSVPPAIQRLSRIANIILLALLAIAIVDYSVHYKQLKDTIDNFKVIQNAYNRLSEVNKVCYNVRSMIMLNQKIMTNYYGYKTKTEFVDSIKKDLMASLNALYEIQNDINLSQLDISEPHRDLLDDKRVKLYFKQDLGSMQSLMFSLTESILQIQSSIFTVSNLNLQDFSEQTNEDVFFLMYNSFNEFRGALVQSVNYYVSELRDRADSRMELAVILFILSIVALTIVVIIIVPVVTSVNRQKDKVLSLFCEIDDSSIRILSVRCEKFITKLQSAEDNPNDDGLDSNEDLDQIYAQKTGLDGEDDDYSGMLGGNGKRKKSSKNNTRTDKTFYLKFVVALFVIEAYFAYNYGMMIEYNSQTTVQTDEFNKTGVIEPYFWFTLNNQRELFYNKSKIINMADSFQEAQKGLYIMYATANDLQETHLKNQDIISSGYWGEFQDIMNLNLCPALEQKTGYFGNVELCNNFVYGIPQQGLSLIFMTFIRTKRLQLSQSQTNFSNQTFLNYLLNQQETFDNYIIQNQFIQTFMRQLMSSFYSSISGGLDTRVQNRLFMLILFLILVLLAYVSLWIPLVNSLTSQIYKTKLMLMIIPLEILMRMKNVGKVLQSQNFIQEKTRTPGRKNSENRYLLAVSYPVFQYITPFIGQLEIEQTSNTASLISISLQTLDMHFLGLFHPHQQHLQMLNQSNLDSNLFSQFSFSRKINLYCCEIQIHRLFSLISILEARTTETIFSSTTRTTSSSEGFVD</sequence>
<accession>A0A078A779</accession>
<feature type="transmembrane region" description="Helical" evidence="2">
    <location>
        <begin position="1523"/>
        <end position="1540"/>
    </location>
</feature>
<keyword evidence="5" id="KW-1185">Reference proteome</keyword>
<feature type="region of interest" description="Disordered" evidence="1">
    <location>
        <begin position="1006"/>
        <end position="1053"/>
    </location>
</feature>
<feature type="compositionally biased region" description="Acidic residues" evidence="1">
    <location>
        <begin position="1011"/>
        <end position="1028"/>
    </location>
</feature>
<keyword evidence="2" id="KW-0472">Membrane</keyword>
<dbReference type="InterPro" id="IPR057352">
    <property type="entry name" value="TPR_TmcB/C"/>
</dbReference>
<dbReference type="EMBL" id="CCKQ01005424">
    <property type="protein sequence ID" value="CDW76651.1"/>
    <property type="molecule type" value="Genomic_DNA"/>
</dbReference>
<dbReference type="PANTHER" id="PTHR31600">
    <property type="entry name" value="TINY MACROCYSTS PROTEIN B-RELATED"/>
    <property type="match status" value="1"/>
</dbReference>
<gene>
    <name evidence="4" type="primary">Contig7148.g7656</name>
    <name evidence="4" type="ORF">STYLEM_5612</name>
</gene>
<name>A0A078A779_STYLE</name>
<evidence type="ECO:0000256" key="1">
    <source>
        <dbReference type="SAM" id="MobiDB-lite"/>
    </source>
</evidence>
<protein>
    <submittedName>
        <fullName evidence="4">Pas pac domain protein</fullName>
    </submittedName>
</protein>
<feature type="transmembrane region" description="Helical" evidence="2">
    <location>
        <begin position="250"/>
        <end position="269"/>
    </location>
</feature>
<feature type="region of interest" description="Disordered" evidence="1">
    <location>
        <begin position="736"/>
        <end position="762"/>
    </location>
</feature>
<evidence type="ECO:0000259" key="3">
    <source>
        <dbReference type="Pfam" id="PF25474"/>
    </source>
</evidence>